<name>A0A0L6U5M5_9FIRM</name>
<keyword evidence="2" id="KW-1185">Reference proteome</keyword>
<reference evidence="2" key="1">
    <citation type="submission" date="2015-07" db="EMBL/GenBank/DDBJ databases">
        <title>Draft genome sequence of Acetobacterium bakii DSM 8293, a potential psychrophilic chemical producer through syngas fermentation.</title>
        <authorList>
            <person name="Song Y."/>
            <person name="Hwang S."/>
            <person name="Cho B.-K."/>
        </authorList>
    </citation>
    <scope>NUCLEOTIDE SEQUENCE [LARGE SCALE GENOMIC DNA]</scope>
    <source>
        <strain evidence="2">DSM 8239</strain>
    </source>
</reference>
<organism evidence="1 2">
    <name type="scientific">Acetobacterium bakii</name>
    <dbReference type="NCBI Taxonomy" id="52689"/>
    <lineage>
        <taxon>Bacteria</taxon>
        <taxon>Bacillati</taxon>
        <taxon>Bacillota</taxon>
        <taxon>Clostridia</taxon>
        <taxon>Eubacteriales</taxon>
        <taxon>Eubacteriaceae</taxon>
        <taxon>Acetobacterium</taxon>
    </lineage>
</organism>
<sequence length="284" mass="30661">MSEYPFQILSDGRVFVDYGPVTMVIMAIKKGVVQTKLCSEAALNIPDLLAEISEKRHLLSQYSRTIDLGTISSGTLSGLPLEMVKAVKRLQEPTLTPMATVAGALSDALADWLDARDVDKVIVNNGGDVAIRLRENQSVKMGILPNVETGKLEKTVTIRVEDGIGGVCTSGLGGRSFTRGIANAVTVFAKRCCIADACATHIANASYIKSENVITDLAGNLYPDSDIDDLEVVTQVKQLSREEVIQSLDQIKNESLHQFQLGNLQAVYADVGGVALQWEPNDIQ</sequence>
<proteinExistence type="predicted"/>
<dbReference type="EMBL" id="LGYO01000001">
    <property type="protein sequence ID" value="KNZ43637.1"/>
    <property type="molecule type" value="Genomic_DNA"/>
</dbReference>
<protein>
    <recommendedName>
        <fullName evidence="3">FAD:protein FMN transferase</fullName>
    </recommendedName>
</protein>
<dbReference type="STRING" id="52689.AKG39_00200"/>
<accession>A0A0L6U5M5</accession>
<dbReference type="Proteomes" id="UP000036873">
    <property type="component" value="Unassembled WGS sequence"/>
</dbReference>
<dbReference type="RefSeq" id="WP_050738362.1">
    <property type="nucleotide sequence ID" value="NZ_LGYO01000001.1"/>
</dbReference>
<dbReference type="Gene3D" id="3.10.520.10">
    <property type="entry name" value="ApbE-like domains"/>
    <property type="match status" value="1"/>
</dbReference>
<dbReference type="SUPFAM" id="SSF143631">
    <property type="entry name" value="ApbE-like"/>
    <property type="match status" value="1"/>
</dbReference>
<dbReference type="InterPro" id="IPR003374">
    <property type="entry name" value="ApbE-like_sf"/>
</dbReference>
<evidence type="ECO:0000313" key="1">
    <source>
        <dbReference type="EMBL" id="KNZ43637.1"/>
    </source>
</evidence>
<comment type="caution">
    <text evidence="1">The sequence shown here is derived from an EMBL/GenBank/DDBJ whole genome shotgun (WGS) entry which is preliminary data.</text>
</comment>
<evidence type="ECO:0008006" key="3">
    <source>
        <dbReference type="Google" id="ProtNLM"/>
    </source>
</evidence>
<dbReference type="AlphaFoldDB" id="A0A0L6U5M5"/>
<evidence type="ECO:0000313" key="2">
    <source>
        <dbReference type="Proteomes" id="UP000036873"/>
    </source>
</evidence>
<gene>
    <name evidence="1" type="ORF">AKG39_00200</name>
</gene>